<dbReference type="InterPro" id="IPR001672">
    <property type="entry name" value="G6P_Isomerase"/>
</dbReference>
<keyword evidence="2" id="KW-0413">Isomerase</keyword>
<gene>
    <name evidence="2" type="ORF">GCM10022416_63660</name>
</gene>
<proteinExistence type="predicted"/>
<dbReference type="EMBL" id="BAABDO010000229">
    <property type="protein sequence ID" value="GAA3509292.1"/>
    <property type="molecule type" value="Genomic_DNA"/>
</dbReference>
<accession>A0ABP6UMI4</accession>
<reference evidence="3" key="1">
    <citation type="journal article" date="2019" name="Int. J. Syst. Evol. Microbiol.">
        <title>The Global Catalogue of Microorganisms (GCM) 10K type strain sequencing project: providing services to taxonomists for standard genome sequencing and annotation.</title>
        <authorList>
            <consortium name="The Broad Institute Genomics Platform"/>
            <consortium name="The Broad Institute Genome Sequencing Center for Infectious Disease"/>
            <person name="Wu L."/>
            <person name="Ma J."/>
        </authorList>
    </citation>
    <scope>NUCLEOTIDE SEQUENCE [LARGE SCALE GENOMIC DNA]</scope>
    <source>
        <strain evidence="3">JCM 17316</strain>
    </source>
</reference>
<dbReference type="SUPFAM" id="SSF53697">
    <property type="entry name" value="SIS domain"/>
    <property type="match status" value="1"/>
</dbReference>
<name>A0ABP6UMI4_9ACTN</name>
<feature type="region of interest" description="Disordered" evidence="1">
    <location>
        <begin position="116"/>
        <end position="141"/>
    </location>
</feature>
<organism evidence="2 3">
    <name type="scientific">Actinomadura keratinilytica</name>
    <dbReference type="NCBI Taxonomy" id="547461"/>
    <lineage>
        <taxon>Bacteria</taxon>
        <taxon>Bacillati</taxon>
        <taxon>Actinomycetota</taxon>
        <taxon>Actinomycetes</taxon>
        <taxon>Streptosporangiales</taxon>
        <taxon>Thermomonosporaceae</taxon>
        <taxon>Actinomadura</taxon>
    </lineage>
</organism>
<dbReference type="RefSeq" id="WP_345025578.1">
    <property type="nucleotide sequence ID" value="NZ_BAABDO010000229.1"/>
</dbReference>
<dbReference type="GO" id="GO:0016853">
    <property type="term" value="F:isomerase activity"/>
    <property type="evidence" value="ECO:0007669"/>
    <property type="project" value="UniProtKB-KW"/>
</dbReference>
<feature type="compositionally biased region" description="Low complexity" evidence="1">
    <location>
        <begin position="116"/>
        <end position="138"/>
    </location>
</feature>
<evidence type="ECO:0000313" key="2">
    <source>
        <dbReference type="EMBL" id="GAA3509292.1"/>
    </source>
</evidence>
<dbReference type="Proteomes" id="UP001500266">
    <property type="component" value="Unassembled WGS sequence"/>
</dbReference>
<comment type="caution">
    <text evidence="2">The sequence shown here is derived from an EMBL/GenBank/DDBJ whole genome shotgun (WGS) entry which is preliminary data.</text>
</comment>
<evidence type="ECO:0000256" key="1">
    <source>
        <dbReference type="SAM" id="MobiDB-lite"/>
    </source>
</evidence>
<sequence>MSGFDVLTRGEVLDAALQARDYLVSCGVPGALAAKDPRLWGRRAVDHSRLGWLDLPVASRGLLNQIEPLVTEARYSGLDHVVLIGVGADTLPAQAIVEAHSPAGLPVAAAGSAPVSSSSSSAAAAPGRAAGPDAPPGGLTVLDGGDTAPLGYALDRLDRTLVVLASKPGVSIEGDAYRRIFMAAFREHGLSEREIASRFLVITDHGSPLHDFARQCGYRIGLTDPYLPGHYGALSAYGLVPALLAGADAYRVLDEAATVAASLGRDEDNPGLLLGAILGGCAQRGVEGGPRDKVMLREPGGPTALSSWIAQLLAVATGKRGRGILAFDPSGGPGERPDVHSIAINPRAEGSSESDTSLWAPLGAQFLLWEYAAAVAGWLLGVNPFEPGSLVVQEAEDDAATMLQAAGPDPLPTAAPAFVDGGIEVHTDVPSLGGSRLEGVLDALLAHMPMNGYVSVATYVSGDLSGRYLAPALARRSGRPVLYGQGPAYPHATGPVHKDGPGGGVFLIVTGEPAPGDPLADHPVPGRPYGLAKLRLARALAEVRALRQRGLPVVRLHLRDPVEGAARLVAGVRAAPGVRTGVRARGAARVAGGDGRAGRTGP</sequence>
<keyword evidence="3" id="KW-1185">Reference proteome</keyword>
<dbReference type="PROSITE" id="PS51463">
    <property type="entry name" value="P_GLUCOSE_ISOMERASE_3"/>
    <property type="match status" value="1"/>
</dbReference>
<protein>
    <submittedName>
        <fullName evidence="2">Glucose-6-phosphate isomerase</fullName>
    </submittedName>
</protein>
<dbReference type="InterPro" id="IPR046348">
    <property type="entry name" value="SIS_dom_sf"/>
</dbReference>
<dbReference type="Gene3D" id="3.40.50.10490">
    <property type="entry name" value="Glucose-6-phosphate isomerase like protein, domain 1"/>
    <property type="match status" value="1"/>
</dbReference>
<evidence type="ECO:0000313" key="3">
    <source>
        <dbReference type="Proteomes" id="UP001500266"/>
    </source>
</evidence>